<gene>
    <name evidence="2" type="ORF">C1SCF055_LOCUS30203</name>
</gene>
<dbReference type="Pfam" id="PF08837">
    <property type="entry name" value="DUF1810"/>
    <property type="match status" value="1"/>
</dbReference>
<feature type="compositionally biased region" description="Low complexity" evidence="1">
    <location>
        <begin position="75"/>
        <end position="90"/>
    </location>
</feature>
<feature type="region of interest" description="Disordered" evidence="1">
    <location>
        <begin position="75"/>
        <end position="143"/>
    </location>
</feature>
<dbReference type="SUPFAM" id="SSF140736">
    <property type="entry name" value="Rv1873-like"/>
    <property type="match status" value="1"/>
</dbReference>
<evidence type="ECO:0000313" key="3">
    <source>
        <dbReference type="EMBL" id="CAL4791729.1"/>
    </source>
</evidence>
<dbReference type="AlphaFoldDB" id="A0A9P1D4Y1"/>
<dbReference type="EMBL" id="CAMXCT020003435">
    <property type="protein sequence ID" value="CAL1157792.1"/>
    <property type="molecule type" value="Genomic_DNA"/>
</dbReference>
<evidence type="ECO:0000313" key="4">
    <source>
        <dbReference type="Proteomes" id="UP001152797"/>
    </source>
</evidence>
<dbReference type="Proteomes" id="UP001152797">
    <property type="component" value="Unassembled WGS sequence"/>
</dbReference>
<feature type="compositionally biased region" description="Low complexity" evidence="1">
    <location>
        <begin position="131"/>
        <end position="140"/>
    </location>
</feature>
<feature type="region of interest" description="Disordered" evidence="1">
    <location>
        <begin position="20"/>
        <end position="42"/>
    </location>
</feature>
<sequence length="297" mass="32903">MAGYPGSDGQVQILRQTSALTSRIGGRPSLHYGPSNSLSRANRKSCRSSSLCSLAQDPPEPPLKSKLRCETPLLQELLPPPRSSSVSARRPVPRGRNREGVNDARSLSPRMPQESRNSSAAAQRIKAATPRAQSQRRAASLRGLREAETRPVNVQRFADAQRDTFDRALQEICQGRKSSCWMWFTIPTPPHIVNGVERGSSVNRKFALRSDEEARAFLKFETDDGVNLRENYMAIMTAVLEQLQAGRSPTSLLGHFDAPKLASSVQLFERITSDGCDPDLHQVLQEIRPFLSKKSSD</sequence>
<comment type="caution">
    <text evidence="2">The sequence shown here is derived from an EMBL/GenBank/DDBJ whole genome shotgun (WGS) entry which is preliminary data.</text>
</comment>
<dbReference type="EMBL" id="CAMXCT030003435">
    <property type="protein sequence ID" value="CAL4791729.1"/>
    <property type="molecule type" value="Genomic_DNA"/>
</dbReference>
<dbReference type="Gene3D" id="1.25.40.380">
    <property type="entry name" value="Protein of unknown function DUF1810"/>
    <property type="match status" value="1"/>
</dbReference>
<proteinExistence type="predicted"/>
<keyword evidence="4" id="KW-1185">Reference proteome</keyword>
<protein>
    <submittedName>
        <fullName evidence="2">Uncharacterized protein</fullName>
    </submittedName>
</protein>
<evidence type="ECO:0000256" key="1">
    <source>
        <dbReference type="SAM" id="MobiDB-lite"/>
    </source>
</evidence>
<dbReference type="EMBL" id="CAMXCT010003435">
    <property type="protein sequence ID" value="CAI4004417.1"/>
    <property type="molecule type" value="Genomic_DNA"/>
</dbReference>
<dbReference type="InterPro" id="IPR014937">
    <property type="entry name" value="DUF1810"/>
</dbReference>
<dbReference type="OrthoDB" id="447037at2759"/>
<reference evidence="2" key="1">
    <citation type="submission" date="2022-10" db="EMBL/GenBank/DDBJ databases">
        <authorList>
            <person name="Chen Y."/>
            <person name="Dougan E. K."/>
            <person name="Chan C."/>
            <person name="Rhodes N."/>
            <person name="Thang M."/>
        </authorList>
    </citation>
    <scope>NUCLEOTIDE SEQUENCE</scope>
</reference>
<accession>A0A9P1D4Y1</accession>
<organism evidence="2">
    <name type="scientific">Cladocopium goreaui</name>
    <dbReference type="NCBI Taxonomy" id="2562237"/>
    <lineage>
        <taxon>Eukaryota</taxon>
        <taxon>Sar</taxon>
        <taxon>Alveolata</taxon>
        <taxon>Dinophyceae</taxon>
        <taxon>Suessiales</taxon>
        <taxon>Symbiodiniaceae</taxon>
        <taxon>Cladocopium</taxon>
    </lineage>
</organism>
<name>A0A9P1D4Y1_9DINO</name>
<evidence type="ECO:0000313" key="2">
    <source>
        <dbReference type="EMBL" id="CAI4004417.1"/>
    </source>
</evidence>
<reference evidence="3 4" key="2">
    <citation type="submission" date="2024-05" db="EMBL/GenBank/DDBJ databases">
        <authorList>
            <person name="Chen Y."/>
            <person name="Shah S."/>
            <person name="Dougan E. K."/>
            <person name="Thang M."/>
            <person name="Chan C."/>
        </authorList>
    </citation>
    <scope>NUCLEOTIDE SEQUENCE [LARGE SCALE GENOMIC DNA]</scope>
</reference>
<dbReference type="InterPro" id="IPR036287">
    <property type="entry name" value="Rv1873-like_sf"/>
</dbReference>